<dbReference type="InterPro" id="IPR029039">
    <property type="entry name" value="Flavoprotein-like_sf"/>
</dbReference>
<dbReference type="Pfam" id="PF02525">
    <property type="entry name" value="Flavodoxin_2"/>
    <property type="match status" value="1"/>
</dbReference>
<proteinExistence type="inferred from homology"/>
<dbReference type="RefSeq" id="WP_183752488.1">
    <property type="nucleotide sequence ID" value="NZ_JACICC010000004.1"/>
</dbReference>
<dbReference type="InterPro" id="IPR051545">
    <property type="entry name" value="NAD(P)H_dehydrogenase_qn"/>
</dbReference>
<gene>
    <name evidence="4" type="ORF">FHS81_002012</name>
</gene>
<evidence type="ECO:0000313" key="5">
    <source>
        <dbReference type="Proteomes" id="UP000537592"/>
    </source>
</evidence>
<dbReference type="AlphaFoldDB" id="A0A7W5Z4N0"/>
<dbReference type="SUPFAM" id="SSF52218">
    <property type="entry name" value="Flavoproteins"/>
    <property type="match status" value="1"/>
</dbReference>
<name>A0A7W5Z4N0_9HYPH</name>
<evidence type="ECO:0000259" key="3">
    <source>
        <dbReference type="Pfam" id="PF02525"/>
    </source>
</evidence>
<evidence type="ECO:0000313" key="4">
    <source>
        <dbReference type="EMBL" id="MBB3809924.1"/>
    </source>
</evidence>
<keyword evidence="2 4" id="KW-0560">Oxidoreductase</keyword>
<dbReference type="Proteomes" id="UP000537592">
    <property type="component" value="Unassembled WGS sequence"/>
</dbReference>
<dbReference type="GO" id="GO:0003955">
    <property type="term" value="F:NAD(P)H dehydrogenase (quinone) activity"/>
    <property type="evidence" value="ECO:0007669"/>
    <property type="project" value="UniProtKB-EC"/>
</dbReference>
<organism evidence="4 5">
    <name type="scientific">Pseudochelatococcus contaminans</name>
    <dbReference type="NCBI Taxonomy" id="1538103"/>
    <lineage>
        <taxon>Bacteria</taxon>
        <taxon>Pseudomonadati</taxon>
        <taxon>Pseudomonadota</taxon>
        <taxon>Alphaproteobacteria</taxon>
        <taxon>Hyphomicrobiales</taxon>
        <taxon>Chelatococcaceae</taxon>
        <taxon>Pseudochelatococcus</taxon>
    </lineage>
</organism>
<sequence>MHALIVISHPNTDSLTHALAAEVARGIADAGGEHTVEFADLAAEGFNPSFNAQDHAYIEGKAELPTDVAAEIERIERANAVILVYPVYWWSFPALLKGWIDRVFTYRWAYGDGGADEPVGQLERFRFHLIGNGASSIRTYARRGYWGAMRTQIDQGIFDYCGAKVVTSEILSTSEPGFPESHLETARKIGRGIFV</sequence>
<dbReference type="Gene3D" id="3.40.50.360">
    <property type="match status" value="1"/>
</dbReference>
<accession>A0A7W5Z4N0</accession>
<dbReference type="PANTHER" id="PTHR10204">
    <property type="entry name" value="NAD P H OXIDOREDUCTASE-RELATED"/>
    <property type="match status" value="1"/>
</dbReference>
<dbReference type="EMBL" id="JACICC010000004">
    <property type="protein sequence ID" value="MBB3809924.1"/>
    <property type="molecule type" value="Genomic_DNA"/>
</dbReference>
<evidence type="ECO:0000256" key="2">
    <source>
        <dbReference type="ARBA" id="ARBA00023002"/>
    </source>
</evidence>
<evidence type="ECO:0000256" key="1">
    <source>
        <dbReference type="ARBA" id="ARBA00006252"/>
    </source>
</evidence>
<dbReference type="EC" id="1.6.5.2" evidence="4"/>
<dbReference type="PANTHER" id="PTHR10204:SF34">
    <property type="entry name" value="NAD(P)H DEHYDROGENASE [QUINONE] 1 ISOFORM 1"/>
    <property type="match status" value="1"/>
</dbReference>
<protein>
    <submittedName>
        <fullName evidence="4">NAD(P)H dehydrogenase (Quinone)</fullName>
        <ecNumber evidence="4">1.6.5.2</ecNumber>
    </submittedName>
</protein>
<feature type="domain" description="Flavodoxin-like fold" evidence="3">
    <location>
        <begin position="1"/>
        <end position="174"/>
    </location>
</feature>
<dbReference type="GO" id="GO:0005829">
    <property type="term" value="C:cytosol"/>
    <property type="evidence" value="ECO:0007669"/>
    <property type="project" value="TreeGrafter"/>
</dbReference>
<comment type="similarity">
    <text evidence="1">Belongs to the NAD(P)H dehydrogenase (quinone) family.</text>
</comment>
<reference evidence="4 5" key="1">
    <citation type="submission" date="2020-08" db="EMBL/GenBank/DDBJ databases">
        <title>Genomic Encyclopedia of Type Strains, Phase IV (KMG-IV): sequencing the most valuable type-strain genomes for metagenomic binning, comparative biology and taxonomic classification.</title>
        <authorList>
            <person name="Goeker M."/>
        </authorList>
    </citation>
    <scope>NUCLEOTIDE SEQUENCE [LARGE SCALE GENOMIC DNA]</scope>
    <source>
        <strain evidence="4 5">DSM 28760</strain>
    </source>
</reference>
<comment type="caution">
    <text evidence="4">The sequence shown here is derived from an EMBL/GenBank/DDBJ whole genome shotgun (WGS) entry which is preliminary data.</text>
</comment>
<dbReference type="InterPro" id="IPR003680">
    <property type="entry name" value="Flavodoxin_fold"/>
</dbReference>
<keyword evidence="5" id="KW-1185">Reference proteome</keyword>